<dbReference type="Proteomes" id="UP000051442">
    <property type="component" value="Unassembled WGS sequence"/>
</dbReference>
<dbReference type="PANTHER" id="PTHR36435:SF1">
    <property type="entry name" value="CAAX AMINO TERMINAL PROTEASE FAMILY PROTEIN"/>
    <property type="match status" value="1"/>
</dbReference>
<feature type="transmembrane region" description="Helical" evidence="2">
    <location>
        <begin position="190"/>
        <end position="208"/>
    </location>
</feature>
<protein>
    <submittedName>
        <fullName evidence="4">CAAX amino terminal protease family protein</fullName>
    </submittedName>
</protein>
<feature type="transmembrane region" description="Helical" evidence="2">
    <location>
        <begin position="141"/>
        <end position="160"/>
    </location>
</feature>
<comment type="similarity">
    <text evidence="1">Belongs to the UPF0177 family.</text>
</comment>
<dbReference type="InterPro" id="IPR003675">
    <property type="entry name" value="Rce1/LyrA-like_dom"/>
</dbReference>
<dbReference type="PANTHER" id="PTHR36435">
    <property type="entry name" value="SLR1288 PROTEIN"/>
    <property type="match status" value="1"/>
</dbReference>
<dbReference type="InterPro" id="IPR052710">
    <property type="entry name" value="CAAX_protease"/>
</dbReference>
<dbReference type="EMBL" id="AYZM01000046">
    <property type="protein sequence ID" value="KRN26060.1"/>
    <property type="molecule type" value="Genomic_DNA"/>
</dbReference>
<dbReference type="GO" id="GO:0006508">
    <property type="term" value="P:proteolysis"/>
    <property type="evidence" value="ECO:0007669"/>
    <property type="project" value="UniProtKB-KW"/>
</dbReference>
<dbReference type="GO" id="GO:0004175">
    <property type="term" value="F:endopeptidase activity"/>
    <property type="evidence" value="ECO:0007669"/>
    <property type="project" value="UniProtKB-ARBA"/>
</dbReference>
<proteinExistence type="inferred from homology"/>
<feature type="domain" description="CAAX prenyl protease 2/Lysostaphin resistance protein A-like" evidence="3">
    <location>
        <begin position="108"/>
        <end position="199"/>
    </location>
</feature>
<dbReference type="AlphaFoldDB" id="A0A0R2FMN4"/>
<name>A0A0R2FMN4_9LACO</name>
<accession>A0A0R2FMN4</accession>
<evidence type="ECO:0000313" key="5">
    <source>
        <dbReference type="Proteomes" id="UP000051442"/>
    </source>
</evidence>
<keyword evidence="4" id="KW-0378">Hydrolase</keyword>
<dbReference type="Pfam" id="PF02517">
    <property type="entry name" value="Rce1-like"/>
    <property type="match status" value="1"/>
</dbReference>
<sequence>MLIQLPPVLLLGFQKLPASSILGRSLLAVGYIAGYALVIWLVWLALKRVTTGPIWRRLTGPDWRMIAIGWIGFFVIEIGLNMLNQLLFSQTETANNQAIIDLLKSDHWTFYLLMFSGVVMSPILEELLFRGYLVNAFFKTNQFWWPVIFSGVAFSIGHASSNPVSFLIYACLGGILATVYLKTNNLTTSIGVHMLNNAIAMAGMAVMLR</sequence>
<feature type="transmembrane region" description="Helical" evidence="2">
    <location>
        <begin position="28"/>
        <end position="46"/>
    </location>
</feature>
<keyword evidence="2" id="KW-0812">Transmembrane</keyword>
<comment type="caution">
    <text evidence="4">The sequence shown here is derived from an EMBL/GenBank/DDBJ whole genome shotgun (WGS) entry which is preliminary data.</text>
</comment>
<evidence type="ECO:0000259" key="3">
    <source>
        <dbReference type="Pfam" id="PF02517"/>
    </source>
</evidence>
<dbReference type="GO" id="GO:0080120">
    <property type="term" value="P:CAAX-box protein maturation"/>
    <property type="evidence" value="ECO:0007669"/>
    <property type="project" value="UniProtKB-ARBA"/>
</dbReference>
<dbReference type="PATRIC" id="fig|1423804.4.peg.3363"/>
<gene>
    <name evidence="4" type="ORF">FD14_GL003129</name>
</gene>
<keyword evidence="2" id="KW-1133">Transmembrane helix</keyword>
<keyword evidence="5" id="KW-1185">Reference proteome</keyword>
<feature type="transmembrane region" description="Helical" evidence="2">
    <location>
        <begin position="67"/>
        <end position="88"/>
    </location>
</feature>
<dbReference type="STRING" id="1423804.FD14_GL003129"/>
<evidence type="ECO:0000256" key="2">
    <source>
        <dbReference type="SAM" id="Phobius"/>
    </source>
</evidence>
<feature type="transmembrane region" description="Helical" evidence="2">
    <location>
        <begin position="108"/>
        <end position="129"/>
    </location>
</feature>
<organism evidence="4 5">
    <name type="scientific">Secundilactobacillus similis DSM 23365 = JCM 2765</name>
    <dbReference type="NCBI Taxonomy" id="1423804"/>
    <lineage>
        <taxon>Bacteria</taxon>
        <taxon>Bacillati</taxon>
        <taxon>Bacillota</taxon>
        <taxon>Bacilli</taxon>
        <taxon>Lactobacillales</taxon>
        <taxon>Lactobacillaceae</taxon>
        <taxon>Secundilactobacillus</taxon>
    </lineage>
</organism>
<evidence type="ECO:0000313" key="4">
    <source>
        <dbReference type="EMBL" id="KRN26060.1"/>
    </source>
</evidence>
<reference evidence="4 5" key="1">
    <citation type="journal article" date="2015" name="Genome Announc.">
        <title>Expanding the biotechnology potential of lactobacilli through comparative genomics of 213 strains and associated genera.</title>
        <authorList>
            <person name="Sun Z."/>
            <person name="Harris H.M."/>
            <person name="McCann A."/>
            <person name="Guo C."/>
            <person name="Argimon S."/>
            <person name="Zhang W."/>
            <person name="Yang X."/>
            <person name="Jeffery I.B."/>
            <person name="Cooney J.C."/>
            <person name="Kagawa T.F."/>
            <person name="Liu W."/>
            <person name="Song Y."/>
            <person name="Salvetti E."/>
            <person name="Wrobel A."/>
            <person name="Rasinkangas P."/>
            <person name="Parkhill J."/>
            <person name="Rea M.C."/>
            <person name="O'Sullivan O."/>
            <person name="Ritari J."/>
            <person name="Douillard F.P."/>
            <person name="Paul Ross R."/>
            <person name="Yang R."/>
            <person name="Briner A.E."/>
            <person name="Felis G.E."/>
            <person name="de Vos W.M."/>
            <person name="Barrangou R."/>
            <person name="Klaenhammer T.R."/>
            <person name="Caufield P.W."/>
            <person name="Cui Y."/>
            <person name="Zhang H."/>
            <person name="O'Toole P.W."/>
        </authorList>
    </citation>
    <scope>NUCLEOTIDE SEQUENCE [LARGE SCALE GENOMIC DNA]</scope>
    <source>
        <strain evidence="4 5">DSM 23365</strain>
    </source>
</reference>
<keyword evidence="2" id="KW-0472">Membrane</keyword>
<evidence type="ECO:0000256" key="1">
    <source>
        <dbReference type="ARBA" id="ARBA00009067"/>
    </source>
</evidence>
<keyword evidence="4" id="KW-0645">Protease</keyword>
<feature type="transmembrane region" description="Helical" evidence="2">
    <location>
        <begin position="166"/>
        <end position="183"/>
    </location>
</feature>